<protein>
    <submittedName>
        <fullName evidence="2">Nucleic-acid-binding protein</fullName>
    </submittedName>
</protein>
<proteinExistence type="predicted"/>
<evidence type="ECO:0000259" key="1">
    <source>
        <dbReference type="Pfam" id="PF19905"/>
    </source>
</evidence>
<accession>A0A8S5UB50</accession>
<organism evidence="2">
    <name type="scientific">Siphoviridae sp. ct8Cp41</name>
    <dbReference type="NCBI Taxonomy" id="2825358"/>
    <lineage>
        <taxon>Viruses</taxon>
        <taxon>Duplodnaviria</taxon>
        <taxon>Heunggongvirae</taxon>
        <taxon>Uroviricota</taxon>
        <taxon>Caudoviricetes</taxon>
    </lineage>
</organism>
<dbReference type="Pfam" id="PF19905">
    <property type="entry name" value="DUF6378"/>
    <property type="match status" value="1"/>
</dbReference>
<feature type="domain" description="DUF6378" evidence="1">
    <location>
        <begin position="78"/>
        <end position="160"/>
    </location>
</feature>
<reference evidence="2" key="1">
    <citation type="journal article" date="2021" name="Proc. Natl. Acad. Sci. U.S.A.">
        <title>A Catalog of Tens of Thousands of Viruses from Human Metagenomes Reveals Hidden Associations with Chronic Diseases.</title>
        <authorList>
            <person name="Tisza M.J."/>
            <person name="Buck C.B."/>
        </authorList>
    </citation>
    <scope>NUCLEOTIDE SEQUENCE</scope>
    <source>
        <strain evidence="2">Ct8Cp41</strain>
    </source>
</reference>
<sequence length="168" mass="18403">MEIKHNTCPKCGNENPTFVRLIGSAEGCAQVRCRKCGFVGPFSQIPMDAWALWDAATAERAETPAEPRKTQQPTTRKTILDAAEKCVCQDRQDTHGKPEDSFGAIADLWTAYLDIGREITPVDVAQMMILLKVGRAKENPKHTDNWVDMAGYAACAGEIAADVYGNDS</sequence>
<dbReference type="InterPro" id="IPR045958">
    <property type="entry name" value="DUF6378"/>
</dbReference>
<evidence type="ECO:0000313" key="2">
    <source>
        <dbReference type="EMBL" id="DAF91719.1"/>
    </source>
</evidence>
<dbReference type="EMBL" id="BK016059">
    <property type="protein sequence ID" value="DAF91719.1"/>
    <property type="molecule type" value="Genomic_DNA"/>
</dbReference>
<name>A0A8S5UB50_9CAUD</name>